<feature type="compositionally biased region" description="Low complexity" evidence="5">
    <location>
        <begin position="85"/>
        <end position="95"/>
    </location>
</feature>
<dbReference type="GO" id="GO:0016020">
    <property type="term" value="C:membrane"/>
    <property type="evidence" value="ECO:0007669"/>
    <property type="project" value="UniProtKB-SubCell"/>
</dbReference>
<dbReference type="AlphaFoldDB" id="D8LU31"/>
<dbReference type="Proteomes" id="UP000002630">
    <property type="component" value="Linkage Group LG19"/>
</dbReference>
<dbReference type="OrthoDB" id="2502820at2759"/>
<keyword evidence="3 6" id="KW-1133">Transmembrane helix</keyword>
<feature type="chain" id="PRO_5003117565" description="Plastidal glycolate/glycerate translocator 1, chloroplastic" evidence="7">
    <location>
        <begin position="21"/>
        <end position="531"/>
    </location>
</feature>
<evidence type="ECO:0000256" key="3">
    <source>
        <dbReference type="ARBA" id="ARBA00022989"/>
    </source>
</evidence>
<keyword evidence="2 6" id="KW-0812">Transmembrane</keyword>
<feature type="transmembrane region" description="Helical" evidence="6">
    <location>
        <begin position="121"/>
        <end position="142"/>
    </location>
</feature>
<feature type="transmembrane region" description="Helical" evidence="6">
    <location>
        <begin position="236"/>
        <end position="258"/>
    </location>
</feature>
<evidence type="ECO:0000256" key="5">
    <source>
        <dbReference type="SAM" id="MobiDB-lite"/>
    </source>
</evidence>
<keyword evidence="4 6" id="KW-0472">Membrane</keyword>
<evidence type="ECO:0000256" key="6">
    <source>
        <dbReference type="SAM" id="Phobius"/>
    </source>
</evidence>
<dbReference type="OMA" id="MGKPSPF"/>
<evidence type="ECO:0000313" key="9">
    <source>
        <dbReference type="Proteomes" id="UP000002630"/>
    </source>
</evidence>
<dbReference type="EMBL" id="FN649191">
    <property type="protein sequence ID" value="CBN78073.1"/>
    <property type="molecule type" value="Genomic_DNA"/>
</dbReference>
<protein>
    <recommendedName>
        <fullName evidence="10">Plastidal glycolate/glycerate translocator 1, chloroplastic</fullName>
    </recommendedName>
</protein>
<name>D8LU31_ECTSI</name>
<feature type="transmembrane region" description="Helical" evidence="6">
    <location>
        <begin position="162"/>
        <end position="181"/>
    </location>
</feature>
<dbReference type="PANTHER" id="PTHR30249:SF0">
    <property type="entry name" value="PLASTIDAL GLYCOLATE_GLYCERATE TRANSLOCATOR 1, CHLOROPLASTIC"/>
    <property type="match status" value="1"/>
</dbReference>
<comment type="subcellular location">
    <subcellularLocation>
        <location evidence="1">Membrane</location>
        <topology evidence="1">Multi-pass membrane protein</topology>
    </subcellularLocation>
</comment>
<feature type="transmembrane region" description="Helical" evidence="6">
    <location>
        <begin position="350"/>
        <end position="368"/>
    </location>
</feature>
<reference evidence="8 9" key="1">
    <citation type="journal article" date="2010" name="Nature">
        <title>The Ectocarpus genome and the independent evolution of multicellularity in brown algae.</title>
        <authorList>
            <person name="Cock J.M."/>
            <person name="Sterck L."/>
            <person name="Rouze P."/>
            <person name="Scornet D."/>
            <person name="Allen A.E."/>
            <person name="Amoutzias G."/>
            <person name="Anthouard V."/>
            <person name="Artiguenave F."/>
            <person name="Aury J.M."/>
            <person name="Badger J.H."/>
            <person name="Beszteri B."/>
            <person name="Billiau K."/>
            <person name="Bonnet E."/>
            <person name="Bothwell J.H."/>
            <person name="Bowler C."/>
            <person name="Boyen C."/>
            <person name="Brownlee C."/>
            <person name="Carrano C.J."/>
            <person name="Charrier B."/>
            <person name="Cho G.Y."/>
            <person name="Coelho S.M."/>
            <person name="Collen J."/>
            <person name="Corre E."/>
            <person name="Da Silva C."/>
            <person name="Delage L."/>
            <person name="Delaroque N."/>
            <person name="Dittami S.M."/>
            <person name="Doulbeau S."/>
            <person name="Elias M."/>
            <person name="Farnham G."/>
            <person name="Gachon C.M."/>
            <person name="Gschloessl B."/>
            <person name="Heesch S."/>
            <person name="Jabbari K."/>
            <person name="Jubin C."/>
            <person name="Kawai H."/>
            <person name="Kimura K."/>
            <person name="Kloareg B."/>
            <person name="Kupper F.C."/>
            <person name="Lang D."/>
            <person name="Le Bail A."/>
            <person name="Leblanc C."/>
            <person name="Lerouge P."/>
            <person name="Lohr M."/>
            <person name="Lopez P.J."/>
            <person name="Martens C."/>
            <person name="Maumus F."/>
            <person name="Michel G."/>
            <person name="Miranda-Saavedra D."/>
            <person name="Morales J."/>
            <person name="Moreau H."/>
            <person name="Motomura T."/>
            <person name="Nagasato C."/>
            <person name="Napoli C.A."/>
            <person name="Nelson D.R."/>
            <person name="Nyvall-Collen P."/>
            <person name="Peters A.F."/>
            <person name="Pommier C."/>
            <person name="Potin P."/>
            <person name="Poulain J."/>
            <person name="Quesneville H."/>
            <person name="Read B."/>
            <person name="Rensing S.A."/>
            <person name="Ritter A."/>
            <person name="Rousvoal S."/>
            <person name="Samanta M."/>
            <person name="Samson G."/>
            <person name="Schroeder D.C."/>
            <person name="Segurens B."/>
            <person name="Strittmatter M."/>
            <person name="Tonon T."/>
            <person name="Tregear J.W."/>
            <person name="Valentin K."/>
            <person name="von Dassow P."/>
            <person name="Yamagishi T."/>
            <person name="Van de Peer Y."/>
            <person name="Wincker P."/>
        </authorList>
    </citation>
    <scope>NUCLEOTIDE SEQUENCE [LARGE SCALE GENOMIC DNA]</scope>
    <source>
        <strain evidence="9">Ec32 / CCAP1310/4</strain>
    </source>
</reference>
<evidence type="ECO:0000313" key="8">
    <source>
        <dbReference type="EMBL" id="CBN78073.1"/>
    </source>
</evidence>
<dbReference type="EMBL" id="FN649744">
    <property type="protein sequence ID" value="CBN78073.1"/>
    <property type="molecule type" value="Genomic_DNA"/>
</dbReference>
<feature type="transmembrane region" description="Helical" evidence="6">
    <location>
        <begin position="302"/>
        <end position="329"/>
    </location>
</feature>
<feature type="transmembrane region" description="Helical" evidence="6">
    <location>
        <begin position="279"/>
        <end position="296"/>
    </location>
</feature>
<feature type="transmembrane region" description="Helical" evidence="6">
    <location>
        <begin position="422"/>
        <end position="446"/>
    </location>
</feature>
<feature type="signal peptide" evidence="7">
    <location>
        <begin position="1"/>
        <end position="20"/>
    </location>
</feature>
<dbReference type="InterPro" id="IPR007300">
    <property type="entry name" value="CidB/LrgB"/>
</dbReference>
<feature type="region of interest" description="Disordered" evidence="5">
    <location>
        <begin position="76"/>
        <end position="95"/>
    </location>
</feature>
<evidence type="ECO:0000256" key="7">
    <source>
        <dbReference type="SAM" id="SignalP"/>
    </source>
</evidence>
<accession>D8LU31</accession>
<dbReference type="Pfam" id="PF04172">
    <property type="entry name" value="LrgB"/>
    <property type="match status" value="1"/>
</dbReference>
<evidence type="ECO:0000256" key="4">
    <source>
        <dbReference type="ARBA" id="ARBA00023136"/>
    </source>
</evidence>
<organism evidence="8 9">
    <name type="scientific">Ectocarpus siliculosus</name>
    <name type="common">Brown alga</name>
    <name type="synonym">Conferva siliculosa</name>
    <dbReference type="NCBI Taxonomy" id="2880"/>
    <lineage>
        <taxon>Eukaryota</taxon>
        <taxon>Sar</taxon>
        <taxon>Stramenopiles</taxon>
        <taxon>Ochrophyta</taxon>
        <taxon>PX clade</taxon>
        <taxon>Phaeophyceae</taxon>
        <taxon>Ectocarpales</taxon>
        <taxon>Ectocarpaceae</taxon>
        <taxon>Ectocarpus</taxon>
    </lineage>
</organism>
<keyword evidence="7" id="KW-0732">Signal</keyword>
<evidence type="ECO:0000256" key="1">
    <source>
        <dbReference type="ARBA" id="ARBA00004141"/>
    </source>
</evidence>
<keyword evidence="9" id="KW-1185">Reference proteome</keyword>
<evidence type="ECO:0008006" key="10">
    <source>
        <dbReference type="Google" id="ProtNLM"/>
    </source>
</evidence>
<gene>
    <name evidence="8" type="ORF">Esi_0095_0004</name>
</gene>
<feature type="transmembrane region" description="Helical" evidence="6">
    <location>
        <begin position="488"/>
        <end position="509"/>
    </location>
</feature>
<evidence type="ECO:0000256" key="2">
    <source>
        <dbReference type="ARBA" id="ARBA00022692"/>
    </source>
</evidence>
<dbReference type="InParanoid" id="D8LU31"/>
<dbReference type="eggNOG" id="ENOG502QQ63">
    <property type="taxonomic scope" value="Eukaryota"/>
</dbReference>
<dbReference type="PROSITE" id="PS51257">
    <property type="entry name" value="PROKAR_LIPOPROTEIN"/>
    <property type="match status" value="1"/>
</dbReference>
<dbReference type="PANTHER" id="PTHR30249">
    <property type="entry name" value="PUTATIVE SEROTONIN TRANSPORTER"/>
    <property type="match status" value="1"/>
</dbReference>
<proteinExistence type="predicted"/>
<sequence length="531" mass="53411">MARPSLLIVLLAVSCHRTSGFALRGPVHARRCLTSAPFARRTLCATPRPRAAPTSTRRLIAKHRLSSVPVELSAAEATDVPQAPTPATASSSSGPSLLATGTSFTAIVVADFVLRRAFVRAGIAFPPSLAGMVVLFAGLVVLERAAPKSAEDIVSSLEPGAALLARWLPVFFAPSLVVLPLSPPPSSVNALKLLLLVCGGWFVSLSSTAAVVGALSPPADASTTDSAAPPKTLAPVFRGPFVRGLGAGAVVSGVLAVAGGSGQAPGALLTKLSKPAAQLSLLLATLFGFSAGTRMPRRVSKAVHPVVMCSAVAMGTAAAIGKGVGLGFADMLRSYLTRSRCPVHLGAGDVLLGLLGPSVLSFAVQMYRRRNLIFEDAKQVAAGSVFCASSGLFGTALVSRLLGLPTTLRLAALSRNITSPLAMAICSLIGADPSLAIAIVVLTGVIGANFGATALDALGVKDPAARGLAQGGSAHGLGTAAMVNEPTAFAFSAVSMALTATASTVLVSIPSVRTALVRLALGAAAGVPAAP</sequence>
<feature type="transmembrane region" description="Helical" evidence="6">
    <location>
        <begin position="193"/>
        <end position="216"/>
    </location>
</feature>